<dbReference type="EMBL" id="AMFJ01000416">
    <property type="protein sequence ID" value="EKE27872.1"/>
    <property type="molecule type" value="Genomic_DNA"/>
</dbReference>
<evidence type="ECO:0000313" key="1">
    <source>
        <dbReference type="EMBL" id="EKE27872.1"/>
    </source>
</evidence>
<reference evidence="1" key="1">
    <citation type="journal article" date="2012" name="Science">
        <title>Fermentation, hydrogen, and sulfur metabolism in multiple uncultivated bacterial phyla.</title>
        <authorList>
            <person name="Wrighton K.C."/>
            <person name="Thomas B.C."/>
            <person name="Sharon I."/>
            <person name="Miller C.S."/>
            <person name="Castelle C.J."/>
            <person name="VerBerkmoes N.C."/>
            <person name="Wilkins M.J."/>
            <person name="Hettich R.L."/>
            <person name="Lipton M.S."/>
            <person name="Williams K.H."/>
            <person name="Long P.E."/>
            <person name="Banfield J.F."/>
        </authorList>
    </citation>
    <scope>NUCLEOTIDE SEQUENCE [LARGE SCALE GENOMIC DNA]</scope>
</reference>
<sequence length="246" mass="29084">MQNKLCSILKDSLSFPYCSATTFYYLNHIDTPLKFWSNCGDQARRLKNSLFENWFKASYIEDILVGRHRSILCEVWQDTFYLNPYLMHEMPVLLDSLTNKVINSYPMSESAKSIIHISKEGNILNVMKLWPNTARKDSFSFNIGNKIEKDLTYEDHLSRAPHPEQKNLSLRVIDIEVKEVFHVIFDFLRQNLSAISSKGKFERWTIEFNDIIKKMARIIDSSPWEIEDYIMWAFLIREEIIRNGLR</sequence>
<proteinExistence type="predicted"/>
<dbReference type="AlphaFoldDB" id="K2G102"/>
<gene>
    <name evidence="1" type="ORF">ACD_3C00142G0028</name>
</gene>
<comment type="caution">
    <text evidence="1">The sequence shown here is derived from an EMBL/GenBank/DDBJ whole genome shotgun (WGS) entry which is preliminary data.</text>
</comment>
<accession>K2G102</accession>
<name>K2G102_9BACT</name>
<protein>
    <submittedName>
        <fullName evidence="1">Uncharacterized protein</fullName>
    </submittedName>
</protein>
<organism evidence="1">
    <name type="scientific">uncultured bacterium</name>
    <name type="common">gcode 4</name>
    <dbReference type="NCBI Taxonomy" id="1234023"/>
    <lineage>
        <taxon>Bacteria</taxon>
        <taxon>environmental samples</taxon>
    </lineage>
</organism>